<reference evidence="2 3" key="1">
    <citation type="submission" date="2018-08" db="EMBL/GenBank/DDBJ databases">
        <title>Sequencing the genomes of 1000 actinobacteria strains.</title>
        <authorList>
            <person name="Klenk H.-P."/>
        </authorList>
    </citation>
    <scope>NUCLEOTIDE SEQUENCE [LARGE SCALE GENOMIC DNA]</scope>
    <source>
        <strain evidence="2 3">DSM 43927</strain>
    </source>
</reference>
<proteinExistence type="predicted"/>
<dbReference type="Proteomes" id="UP000256661">
    <property type="component" value="Unassembled WGS sequence"/>
</dbReference>
<gene>
    <name evidence="2" type="ORF">DFJ69_3175</name>
</gene>
<evidence type="ECO:0000313" key="3">
    <source>
        <dbReference type="Proteomes" id="UP000256661"/>
    </source>
</evidence>
<name>A0A3D9T1K3_9ACTN</name>
<dbReference type="Pfam" id="PF20680">
    <property type="entry name" value="DUF6817"/>
    <property type="match status" value="1"/>
</dbReference>
<dbReference type="InterPro" id="IPR049202">
    <property type="entry name" value="DUF6817"/>
</dbReference>
<evidence type="ECO:0000259" key="1">
    <source>
        <dbReference type="Pfam" id="PF20680"/>
    </source>
</evidence>
<sequence>MASEPSGHDGLMDRVAKATDLLGARGARDVPHPGGTLLAHLRRVHATLGEWGARPDLCLAGLCHAFYGTDGFAVALGSTDERATLVEAVGAEAEGIVYLYAGCDRGFSHSGLAQGGPFRDRFTGEVSDPPEAARRDFAELTVANELDLVQINPEFRERYGHGLRELFDSWEGLLSVPARRAVRSLLG</sequence>
<dbReference type="EMBL" id="QTTT01000001">
    <property type="protein sequence ID" value="REE97701.1"/>
    <property type="molecule type" value="Genomic_DNA"/>
</dbReference>
<accession>A0A3D9T1K3</accession>
<keyword evidence="3" id="KW-1185">Reference proteome</keyword>
<organism evidence="2 3">
    <name type="scientific">Thermomonospora umbrina</name>
    <dbReference type="NCBI Taxonomy" id="111806"/>
    <lineage>
        <taxon>Bacteria</taxon>
        <taxon>Bacillati</taxon>
        <taxon>Actinomycetota</taxon>
        <taxon>Actinomycetes</taxon>
        <taxon>Streptosporangiales</taxon>
        <taxon>Thermomonosporaceae</taxon>
        <taxon>Thermomonospora</taxon>
    </lineage>
</organism>
<evidence type="ECO:0000313" key="2">
    <source>
        <dbReference type="EMBL" id="REE97701.1"/>
    </source>
</evidence>
<protein>
    <recommendedName>
        <fullName evidence="1">DUF6817 domain-containing protein</fullName>
    </recommendedName>
</protein>
<comment type="caution">
    <text evidence="2">The sequence shown here is derived from an EMBL/GenBank/DDBJ whole genome shotgun (WGS) entry which is preliminary data.</text>
</comment>
<feature type="domain" description="DUF6817" evidence="1">
    <location>
        <begin position="22"/>
        <end position="105"/>
    </location>
</feature>
<dbReference type="AlphaFoldDB" id="A0A3D9T1K3"/>